<comment type="caution">
    <text evidence="2">The sequence shown here is derived from an EMBL/GenBank/DDBJ whole genome shotgun (WGS) entry which is preliminary data.</text>
</comment>
<feature type="non-terminal residue" evidence="2">
    <location>
        <position position="1"/>
    </location>
</feature>
<reference evidence="2" key="1">
    <citation type="journal article" date="2014" name="Front. Microbiol.">
        <title>High frequency of phylogenetically diverse reductive dehalogenase-homologous genes in deep subseafloor sedimentary metagenomes.</title>
        <authorList>
            <person name="Kawai M."/>
            <person name="Futagami T."/>
            <person name="Toyoda A."/>
            <person name="Takaki Y."/>
            <person name="Nishi S."/>
            <person name="Hori S."/>
            <person name="Arai W."/>
            <person name="Tsubouchi T."/>
            <person name="Morono Y."/>
            <person name="Uchiyama I."/>
            <person name="Ito T."/>
            <person name="Fujiyama A."/>
            <person name="Inagaki F."/>
            <person name="Takami H."/>
        </authorList>
    </citation>
    <scope>NUCLEOTIDE SEQUENCE</scope>
    <source>
        <strain evidence="2">Expedition CK06-06</strain>
    </source>
</reference>
<protein>
    <recommendedName>
        <fullName evidence="3">Transcription termination/antitermination protein NusA</fullName>
    </recommendedName>
</protein>
<sequence>VDKLLALGIISVLDLEEVGVEPLVSELGLDDKLARIIVSAAAEEAKKLAAEKRQSAQAAVSKLDSESELAASQEDQDVGELEDSPSPEEATELETEAIEAEAIEAEEIEALEMESDVGESEPESENIEL</sequence>
<feature type="region of interest" description="Disordered" evidence="1">
    <location>
        <begin position="57"/>
        <end position="94"/>
    </location>
</feature>
<evidence type="ECO:0008006" key="3">
    <source>
        <dbReference type="Google" id="ProtNLM"/>
    </source>
</evidence>
<name>X0WRP7_9ZZZZ</name>
<evidence type="ECO:0000313" key="2">
    <source>
        <dbReference type="EMBL" id="GAG33340.1"/>
    </source>
</evidence>
<accession>X0WRP7</accession>
<evidence type="ECO:0000256" key="1">
    <source>
        <dbReference type="SAM" id="MobiDB-lite"/>
    </source>
</evidence>
<proteinExistence type="predicted"/>
<feature type="compositionally biased region" description="Acidic residues" evidence="1">
    <location>
        <begin position="74"/>
        <end position="94"/>
    </location>
</feature>
<dbReference type="AlphaFoldDB" id="X0WRP7"/>
<gene>
    <name evidence="2" type="ORF">S01H1_61344</name>
</gene>
<organism evidence="2">
    <name type="scientific">marine sediment metagenome</name>
    <dbReference type="NCBI Taxonomy" id="412755"/>
    <lineage>
        <taxon>unclassified sequences</taxon>
        <taxon>metagenomes</taxon>
        <taxon>ecological metagenomes</taxon>
    </lineage>
</organism>
<dbReference type="EMBL" id="BARS01040217">
    <property type="protein sequence ID" value="GAG33340.1"/>
    <property type="molecule type" value="Genomic_DNA"/>
</dbReference>